<sequence length="962" mass="105648">MMGFETKIKEPKGANVYEGILNCSIVAAFSSRVLADATSYLENSPLEIAEVFIIAKIRLLPSNAIEINVFRFVPPDINSRPPLEAAEITIPFFLHRGAQCCILSVDTFARQISRIWSGISYQTSSSFSFSDFLFLWAVADFKSTPNNKLGISSIRISAITPNVIFSLLKIKSYPFDSDCFRRCLQIDSANTKFQHLNQIKTDGRQEKFRFGYFLLDPSGCLIPYLDGEESIRSSLLAGVWCTNGTENDQNSSANLQVWLSLLRYAFTPKGRRAFSISPVLAIHNSSSNSVLFYSVRGDVGANKTPHSLYLDFSSGNPTSPWYGYADRLYFHYLSGTEDLKSRASRTTSRTVVIHISPLSSLRLPYQTSLADYKKILEAASRLASDLGCQISKGLTPAIASTSSSNKVSQTDHDNGLDQDKQNNKNGKRSVKFSLPSKKSTLPVSTNLTAGFEVPEASMLLEESIPLAPPIAYSPYRYFPSPTPLQTRCCRCAHSHHHREGHPERNQTNNSSNEIARLEAMVEKLLSAQILQQTPTKQPEEEKTKKGTVSVGTSTPVGIDVCSVAVNTSSVWPTPADIGLVSPSKVPESIKRMVESVGIQCKSVLLSRGSSPIPCPIPADLNQIEDFPQSPHLTFPKTLEFLQSTESVLSLDNDFQNKPASTQQVQCEPDEKTIGNTGYSHLLAGIQQVLQQATPILRKTVSVPGELSLLAQQPPRCISAADNIGRMWQPSTNDIDTDIEADVIRHQLDCEKEVAEKLELTTTFPPTELVEVGSTEKHASQNGSSGVSIPARTAINSFTFATDFDPSVDRSHSRCRKGNSKSTDESAVLMGLARKYLPPSVIAQLAPSNSVTQDVSDFSLATRRYLEDNGLTSSANNGSAFESTLLGAERWIGGNIYSSSSRGSSAIPRLTVLEGNENCESFLCTSKIFPENVVEKQSEMNEEGNYDAPILNLEHLRKLPKFL</sequence>
<feature type="compositionally biased region" description="Basic and acidic residues" evidence="1">
    <location>
        <begin position="409"/>
        <end position="422"/>
    </location>
</feature>
<dbReference type="OrthoDB" id="6250032at2759"/>
<evidence type="ECO:0000256" key="1">
    <source>
        <dbReference type="SAM" id="MobiDB-lite"/>
    </source>
</evidence>
<feature type="region of interest" description="Disordered" evidence="1">
    <location>
        <begin position="399"/>
        <end position="437"/>
    </location>
</feature>
<organism evidence="4">
    <name type="scientific">Hymenolepis diminuta</name>
    <name type="common">Rat tapeworm</name>
    <dbReference type="NCBI Taxonomy" id="6216"/>
    <lineage>
        <taxon>Eukaryota</taxon>
        <taxon>Metazoa</taxon>
        <taxon>Spiralia</taxon>
        <taxon>Lophotrochozoa</taxon>
        <taxon>Platyhelminthes</taxon>
        <taxon>Cestoda</taxon>
        <taxon>Eucestoda</taxon>
        <taxon>Cyclophyllidea</taxon>
        <taxon>Hymenolepididae</taxon>
        <taxon>Hymenolepis</taxon>
    </lineage>
</organism>
<feature type="region of interest" description="Disordered" evidence="1">
    <location>
        <begin position="531"/>
        <end position="550"/>
    </location>
</feature>
<evidence type="ECO:0000313" key="2">
    <source>
        <dbReference type="EMBL" id="VDL44203.1"/>
    </source>
</evidence>
<feature type="compositionally biased region" description="Polar residues" evidence="1">
    <location>
        <begin position="399"/>
        <end position="408"/>
    </location>
</feature>
<reference evidence="2 3" key="2">
    <citation type="submission" date="2018-11" db="EMBL/GenBank/DDBJ databases">
        <authorList>
            <consortium name="Pathogen Informatics"/>
        </authorList>
    </citation>
    <scope>NUCLEOTIDE SEQUENCE [LARGE SCALE GENOMIC DNA]</scope>
</reference>
<evidence type="ECO:0000313" key="4">
    <source>
        <dbReference type="WBParaSite" id="HDID_0000412801-mRNA-1"/>
    </source>
</evidence>
<dbReference type="WBParaSite" id="HDID_0000412801-mRNA-1">
    <property type="protein sequence ID" value="HDID_0000412801-mRNA-1"/>
    <property type="gene ID" value="HDID_0000412801"/>
</dbReference>
<evidence type="ECO:0000313" key="3">
    <source>
        <dbReference type="Proteomes" id="UP000274504"/>
    </source>
</evidence>
<name>A0A0R3SGS9_HYMDI</name>
<reference evidence="4" key="1">
    <citation type="submission" date="2017-02" db="UniProtKB">
        <authorList>
            <consortium name="WormBaseParasite"/>
        </authorList>
    </citation>
    <scope>IDENTIFICATION</scope>
</reference>
<dbReference type="Proteomes" id="UP000274504">
    <property type="component" value="Unassembled WGS sequence"/>
</dbReference>
<dbReference type="EMBL" id="UYSG01001457">
    <property type="protein sequence ID" value="VDL44203.1"/>
    <property type="molecule type" value="Genomic_DNA"/>
</dbReference>
<dbReference type="AlphaFoldDB" id="A0A0R3SGS9"/>
<protein>
    <submittedName>
        <fullName evidence="4">DUF3715 domain-containing protein</fullName>
    </submittedName>
</protein>
<gene>
    <name evidence="2" type="ORF">HDID_LOCUS4126</name>
</gene>
<proteinExistence type="predicted"/>
<accession>A0A0R3SGS9</accession>